<evidence type="ECO:0000313" key="2">
    <source>
        <dbReference type="EMBL" id="PTC25566.1"/>
    </source>
</evidence>
<reference evidence="2 5" key="2">
    <citation type="submission" date="2018-03" db="EMBL/GenBank/DDBJ databases">
        <title>Draft genome sequence of the type strain of Pseudomonas palleroniana LMG 23076, isolated from rice in Cameroon.</title>
        <authorList>
            <person name="Tambong J.T."/>
        </authorList>
    </citation>
    <scope>NUCLEOTIDE SEQUENCE [LARGE SCALE GENOMIC DNA]</scope>
    <source>
        <strain evidence="2 5">LMG 23076</strain>
    </source>
</reference>
<organism evidence="3 4">
    <name type="scientific">Pseudomonas palleroniana</name>
    <dbReference type="NCBI Taxonomy" id="191390"/>
    <lineage>
        <taxon>Bacteria</taxon>
        <taxon>Pseudomonadati</taxon>
        <taxon>Pseudomonadota</taxon>
        <taxon>Gammaproteobacteria</taxon>
        <taxon>Pseudomonadales</taxon>
        <taxon>Pseudomonadaceae</taxon>
        <taxon>Pseudomonas</taxon>
    </lineage>
</organism>
<dbReference type="Proteomes" id="UP000423257">
    <property type="component" value="Unassembled WGS sequence"/>
</dbReference>
<protein>
    <submittedName>
        <fullName evidence="3">Uncharacterized protein</fullName>
    </submittedName>
</protein>
<dbReference type="AlphaFoldDB" id="A0A1H5LSC4"/>
<evidence type="ECO:0000313" key="4">
    <source>
        <dbReference type="Proteomes" id="UP000199129"/>
    </source>
</evidence>
<name>A0A1H5LSC4_9PSED</name>
<sequence>MFIDGNYISITDIEIDEARRQLAITADFSLREATQQLYHDPGTGLIVIPMPADLFVMGFESKSGKRKFGVVRMNSIKNKIAQSKHHT</sequence>
<dbReference type="Proteomes" id="UP000199129">
    <property type="component" value="Unassembled WGS sequence"/>
</dbReference>
<dbReference type="EMBL" id="PYWX01000048">
    <property type="protein sequence ID" value="PTC25566.1"/>
    <property type="molecule type" value="Genomic_DNA"/>
</dbReference>
<accession>A0A1H5LSC4</accession>
<reference evidence="3 4" key="1">
    <citation type="submission" date="2016-10" db="EMBL/GenBank/DDBJ databases">
        <authorList>
            <person name="de Groot N.N."/>
        </authorList>
    </citation>
    <scope>NUCLEOTIDE SEQUENCE [LARGE SCALE GENOMIC DNA]</scope>
    <source>
        <strain evidence="3 4">BS3265</strain>
    </source>
</reference>
<dbReference type="Proteomes" id="UP000240476">
    <property type="component" value="Unassembled WGS sequence"/>
</dbReference>
<evidence type="ECO:0000313" key="3">
    <source>
        <dbReference type="EMBL" id="SEE79098.1"/>
    </source>
</evidence>
<evidence type="ECO:0000313" key="1">
    <source>
        <dbReference type="EMBL" id="KAB0566580.1"/>
    </source>
</evidence>
<gene>
    <name evidence="2" type="ORF">C9383_15815</name>
    <name evidence="1" type="ORF">F7R03_13460</name>
    <name evidence="3" type="ORF">SAMN04490198_2862</name>
</gene>
<dbReference type="EMBL" id="FNUA01000002">
    <property type="protein sequence ID" value="SEE79098.1"/>
    <property type="molecule type" value="Genomic_DNA"/>
</dbReference>
<proteinExistence type="predicted"/>
<reference evidence="1 6" key="3">
    <citation type="submission" date="2019-09" db="EMBL/GenBank/DDBJ databases">
        <title>Draft genome sequences of 48 bacterial type strains from the CCUG.</title>
        <authorList>
            <person name="Tunovic T."/>
            <person name="Pineiro-Iglesias B."/>
            <person name="Unosson C."/>
            <person name="Inganas E."/>
            <person name="Ohlen M."/>
            <person name="Cardew S."/>
            <person name="Jensie-Markopoulos S."/>
            <person name="Salva-Serra F."/>
            <person name="Jaen-Luchoro D."/>
            <person name="Karlsson R."/>
            <person name="Svensson-Stadler L."/>
            <person name="Chun J."/>
            <person name="Moore E."/>
        </authorList>
    </citation>
    <scope>NUCLEOTIDE SEQUENCE [LARGE SCALE GENOMIC DNA]</scope>
    <source>
        <strain evidence="1 6">CCUG 51524</strain>
    </source>
</reference>
<evidence type="ECO:0000313" key="5">
    <source>
        <dbReference type="Proteomes" id="UP000240476"/>
    </source>
</evidence>
<dbReference type="EMBL" id="VZPQ01000007">
    <property type="protein sequence ID" value="KAB0566580.1"/>
    <property type="molecule type" value="Genomic_DNA"/>
</dbReference>
<dbReference type="RefSeq" id="WP_090368472.1">
    <property type="nucleotide sequence ID" value="NZ_FNUA01000002.1"/>
</dbReference>
<evidence type="ECO:0000313" key="6">
    <source>
        <dbReference type="Proteomes" id="UP000423257"/>
    </source>
</evidence>
<keyword evidence="5" id="KW-1185">Reference proteome</keyword>